<feature type="transmembrane region" description="Helical" evidence="1">
    <location>
        <begin position="56"/>
        <end position="79"/>
    </location>
</feature>
<sequence length="183" mass="18982">MAPQRAWRVVGAVGALGLAAWNLSPGLFTRGLGVGFVDGALMATGLGLIARQPGQWSGPLCLGLMIGKGLVLTLATMGFEISLRVPWAFSILILLYMAGTLAAARVWVLAGGALAAAILTWHGSLAWGMGVRAAWFVGLAGWLAPGTGIAPAGRHRPHADAAPLRGASSLLQHSSNRDTEERR</sequence>
<gene>
    <name evidence="2" type="ORF">SAMN00768000_2189</name>
</gene>
<proteinExistence type="predicted"/>
<protein>
    <submittedName>
        <fullName evidence="2">Uncharacterized protein</fullName>
    </submittedName>
</protein>
<keyword evidence="3" id="KW-1185">Reference proteome</keyword>
<feature type="transmembrane region" description="Helical" evidence="1">
    <location>
        <begin position="91"/>
        <end position="119"/>
    </location>
</feature>
<dbReference type="RefSeq" id="WP_084661576.1">
    <property type="nucleotide sequence ID" value="NZ_FWWY01000001.1"/>
</dbReference>
<evidence type="ECO:0000256" key="1">
    <source>
        <dbReference type="SAM" id="Phobius"/>
    </source>
</evidence>
<organism evidence="2 3">
    <name type="scientific">Sulfobacillus thermosulfidooxidans (strain DSM 9293 / VKM B-1269 / AT-1)</name>
    <dbReference type="NCBI Taxonomy" id="929705"/>
    <lineage>
        <taxon>Bacteria</taxon>
        <taxon>Bacillati</taxon>
        <taxon>Bacillota</taxon>
        <taxon>Clostridia</taxon>
        <taxon>Eubacteriales</taxon>
        <taxon>Clostridiales Family XVII. Incertae Sedis</taxon>
        <taxon>Sulfobacillus</taxon>
    </lineage>
</organism>
<feature type="transmembrane region" description="Helical" evidence="1">
    <location>
        <begin position="6"/>
        <end position="24"/>
    </location>
</feature>
<evidence type="ECO:0000313" key="3">
    <source>
        <dbReference type="Proteomes" id="UP000192660"/>
    </source>
</evidence>
<dbReference type="AlphaFoldDB" id="A0A1W1WGQ2"/>
<keyword evidence="1" id="KW-0472">Membrane</keyword>
<evidence type="ECO:0000313" key="2">
    <source>
        <dbReference type="EMBL" id="SMC05359.1"/>
    </source>
</evidence>
<name>A0A1W1WGQ2_SULTA</name>
<dbReference type="Proteomes" id="UP000192660">
    <property type="component" value="Unassembled WGS sequence"/>
</dbReference>
<feature type="transmembrane region" description="Helical" evidence="1">
    <location>
        <begin position="125"/>
        <end position="144"/>
    </location>
</feature>
<keyword evidence="1" id="KW-0812">Transmembrane</keyword>
<keyword evidence="1" id="KW-1133">Transmembrane helix</keyword>
<reference evidence="3" key="1">
    <citation type="submission" date="2017-04" db="EMBL/GenBank/DDBJ databases">
        <authorList>
            <person name="Varghese N."/>
            <person name="Submissions S."/>
        </authorList>
    </citation>
    <scope>NUCLEOTIDE SEQUENCE [LARGE SCALE GENOMIC DNA]</scope>
    <source>
        <strain evidence="3">DSM 9293</strain>
    </source>
</reference>
<dbReference type="EMBL" id="FWWY01000001">
    <property type="protein sequence ID" value="SMC05359.1"/>
    <property type="molecule type" value="Genomic_DNA"/>
</dbReference>
<accession>A0A1W1WGQ2</accession>